<dbReference type="EMBL" id="JACYGY010000001">
    <property type="protein sequence ID" value="MBE9463551.1"/>
    <property type="molecule type" value="Genomic_DNA"/>
</dbReference>
<reference evidence="4" key="1">
    <citation type="submission" date="2023-07" db="EMBL/GenBank/DDBJ databases">
        <title>Dyadobacter sp. nov 'subterranea' isolated from contaminted grondwater.</title>
        <authorList>
            <person name="Szabo I."/>
            <person name="Al-Omari J."/>
            <person name="Szerdahelyi S.G."/>
            <person name="Rado J."/>
        </authorList>
    </citation>
    <scope>NUCLEOTIDE SEQUENCE [LARGE SCALE GENOMIC DNA]</scope>
    <source>
        <strain evidence="4">UP-52</strain>
    </source>
</reference>
<gene>
    <name evidence="3" type="ORF">IEE83_16815</name>
</gene>
<feature type="domain" description="Protein FecR C-terminal" evidence="2">
    <location>
        <begin position="264"/>
        <end position="331"/>
    </location>
</feature>
<comment type="caution">
    <text evidence="3">The sequence shown here is derived from an EMBL/GenBank/DDBJ whole genome shotgun (WGS) entry which is preliminary data.</text>
</comment>
<dbReference type="Gene3D" id="3.55.50.30">
    <property type="match status" value="1"/>
</dbReference>
<accession>A0ABR9WGS5</accession>
<dbReference type="Proteomes" id="UP000634134">
    <property type="component" value="Unassembled WGS sequence"/>
</dbReference>
<protein>
    <submittedName>
        <fullName evidence="3">FecR family protein</fullName>
    </submittedName>
</protein>
<evidence type="ECO:0000313" key="4">
    <source>
        <dbReference type="Proteomes" id="UP000634134"/>
    </source>
</evidence>
<dbReference type="InterPro" id="IPR012373">
    <property type="entry name" value="Ferrdict_sens_TM"/>
</dbReference>
<dbReference type="Pfam" id="PF16344">
    <property type="entry name" value="FecR_C"/>
    <property type="match status" value="1"/>
</dbReference>
<evidence type="ECO:0000313" key="3">
    <source>
        <dbReference type="EMBL" id="MBE9463551.1"/>
    </source>
</evidence>
<dbReference type="InterPro" id="IPR006860">
    <property type="entry name" value="FecR"/>
</dbReference>
<evidence type="ECO:0000259" key="1">
    <source>
        <dbReference type="Pfam" id="PF04773"/>
    </source>
</evidence>
<name>A0ABR9WGS5_9BACT</name>
<dbReference type="RefSeq" id="WP_194121675.1">
    <property type="nucleotide sequence ID" value="NZ_JACYGY010000001.1"/>
</dbReference>
<dbReference type="PANTHER" id="PTHR30273:SF2">
    <property type="entry name" value="PROTEIN FECR"/>
    <property type="match status" value="1"/>
</dbReference>
<dbReference type="PANTHER" id="PTHR30273">
    <property type="entry name" value="PERIPLASMIC SIGNAL SENSOR AND SIGMA FACTOR ACTIVATOR FECR-RELATED"/>
    <property type="match status" value="1"/>
</dbReference>
<dbReference type="InterPro" id="IPR032508">
    <property type="entry name" value="FecR_C"/>
</dbReference>
<keyword evidence="4" id="KW-1185">Reference proteome</keyword>
<dbReference type="PIRSF" id="PIRSF018266">
    <property type="entry name" value="FecR"/>
    <property type="match status" value="1"/>
</dbReference>
<dbReference type="Gene3D" id="2.60.120.1440">
    <property type="match status" value="1"/>
</dbReference>
<sequence length="338" mass="37791">MNQYDFDLLLKKYVAGECTPEEKQQIQDWSENTLAETRIIIAPSEKNIIRKRIWKRLSGANRKVSIFGMPWVKLGMAASVLITLAYGALMLQKTSVLKKTTELTLGAQTILPKGNIELKNTSDKSHKVVLEDGTEVTLQAQSSLSYPEHFDSKARIVHLSGEAFFNVTKNPARPFFVYTGQLVTRVLGTSFNIKSLNSAKSIEVSVVTGRVSVYENSKKTARTRNGIILNPNQKIRFDIDKKVLVPELVEEPIAVHPPEKKASFIFEETPLPEVIAILQQVYGVEIVLENSAIERCVFTGDINDLPLYSQLRLICKSISGNYELRGTTLFISGDGCRN</sequence>
<organism evidence="3 4">
    <name type="scientific">Dyadobacter subterraneus</name>
    <dbReference type="NCBI Taxonomy" id="2773304"/>
    <lineage>
        <taxon>Bacteria</taxon>
        <taxon>Pseudomonadati</taxon>
        <taxon>Bacteroidota</taxon>
        <taxon>Cytophagia</taxon>
        <taxon>Cytophagales</taxon>
        <taxon>Spirosomataceae</taxon>
        <taxon>Dyadobacter</taxon>
    </lineage>
</organism>
<dbReference type="Pfam" id="PF04773">
    <property type="entry name" value="FecR"/>
    <property type="match status" value="1"/>
</dbReference>
<proteinExistence type="predicted"/>
<feature type="domain" description="FecR protein" evidence="1">
    <location>
        <begin position="122"/>
        <end position="211"/>
    </location>
</feature>
<evidence type="ECO:0000259" key="2">
    <source>
        <dbReference type="Pfam" id="PF16344"/>
    </source>
</evidence>